<evidence type="ECO:0000256" key="9">
    <source>
        <dbReference type="ARBA" id="ARBA00048540"/>
    </source>
</evidence>
<keyword evidence="4 10" id="KW-0808">Transferase</keyword>
<keyword evidence="12" id="KW-0812">Transmembrane</keyword>
<feature type="binding site" evidence="11">
    <location>
        <position position="295"/>
    </location>
    <ligand>
        <name>Mg(2+)</name>
        <dbReference type="ChEBI" id="CHEBI:18420"/>
    </ligand>
</feature>
<evidence type="ECO:0000256" key="3">
    <source>
        <dbReference type="ARBA" id="ARBA00022630"/>
    </source>
</evidence>
<evidence type="ECO:0000256" key="10">
    <source>
        <dbReference type="PIRNR" id="PIRNR006268"/>
    </source>
</evidence>
<organism evidence="13 14">
    <name type="scientific">Sphingobacterium nematocida</name>
    <dbReference type="NCBI Taxonomy" id="1513896"/>
    <lineage>
        <taxon>Bacteria</taxon>
        <taxon>Pseudomonadati</taxon>
        <taxon>Bacteroidota</taxon>
        <taxon>Sphingobacteriia</taxon>
        <taxon>Sphingobacteriales</taxon>
        <taxon>Sphingobacteriaceae</taxon>
        <taxon>Sphingobacterium</taxon>
    </lineage>
</organism>
<evidence type="ECO:0000256" key="11">
    <source>
        <dbReference type="PIRSR" id="PIRSR006268-2"/>
    </source>
</evidence>
<dbReference type="Gene3D" id="3.10.520.10">
    <property type="entry name" value="ApbE-like domains"/>
    <property type="match status" value="1"/>
</dbReference>
<dbReference type="SUPFAM" id="SSF143631">
    <property type="entry name" value="ApbE-like"/>
    <property type="match status" value="1"/>
</dbReference>
<protein>
    <recommendedName>
        <fullName evidence="2 10">FAD:protein FMN transferase</fullName>
        <ecNumber evidence="1 10">2.7.1.180</ecNumber>
    </recommendedName>
    <alternativeName>
        <fullName evidence="8 10">Flavin transferase</fullName>
    </alternativeName>
</protein>
<dbReference type="GO" id="GO:0046872">
    <property type="term" value="F:metal ion binding"/>
    <property type="evidence" value="ECO:0007669"/>
    <property type="project" value="UniProtKB-UniRule"/>
</dbReference>
<evidence type="ECO:0000256" key="12">
    <source>
        <dbReference type="SAM" id="Phobius"/>
    </source>
</evidence>
<dbReference type="EMBL" id="FUZF01000027">
    <property type="protein sequence ID" value="SKC09056.1"/>
    <property type="molecule type" value="Genomic_DNA"/>
</dbReference>
<keyword evidence="12" id="KW-0472">Membrane</keyword>
<reference evidence="14" key="1">
    <citation type="submission" date="2017-02" db="EMBL/GenBank/DDBJ databases">
        <authorList>
            <person name="Varghese N."/>
            <person name="Submissions S."/>
        </authorList>
    </citation>
    <scope>NUCLEOTIDE SEQUENCE [LARGE SCALE GENOMIC DNA]</scope>
    <source>
        <strain evidence="14">DSM 24091</strain>
    </source>
</reference>
<comment type="cofactor">
    <cofactor evidence="11">
        <name>Mg(2+)</name>
        <dbReference type="ChEBI" id="CHEBI:18420"/>
    </cofactor>
    <cofactor evidence="11">
        <name>Mn(2+)</name>
        <dbReference type="ChEBI" id="CHEBI:29035"/>
    </cofactor>
    <text evidence="11">Magnesium. Can also use manganese.</text>
</comment>
<dbReference type="GO" id="GO:0016740">
    <property type="term" value="F:transferase activity"/>
    <property type="evidence" value="ECO:0007669"/>
    <property type="project" value="UniProtKB-UniRule"/>
</dbReference>
<dbReference type="Proteomes" id="UP000190150">
    <property type="component" value="Unassembled WGS sequence"/>
</dbReference>
<dbReference type="PANTHER" id="PTHR30040:SF2">
    <property type="entry name" value="FAD:PROTEIN FMN TRANSFERASE"/>
    <property type="match status" value="1"/>
</dbReference>
<accession>A0A1T5GKX7</accession>
<dbReference type="AlphaFoldDB" id="A0A1T5GKX7"/>
<evidence type="ECO:0000313" key="14">
    <source>
        <dbReference type="Proteomes" id="UP000190150"/>
    </source>
</evidence>
<keyword evidence="14" id="KW-1185">Reference proteome</keyword>
<keyword evidence="7 10" id="KW-0460">Magnesium</keyword>
<dbReference type="OrthoDB" id="9778595at2"/>
<comment type="similarity">
    <text evidence="10">Belongs to the ApbE family.</text>
</comment>
<dbReference type="STRING" id="1513896.SAMN05660841_04165"/>
<dbReference type="EC" id="2.7.1.180" evidence="1 10"/>
<keyword evidence="3 10" id="KW-0285">Flavoprotein</keyword>
<feature type="transmembrane region" description="Helical" evidence="12">
    <location>
        <begin position="9"/>
        <end position="31"/>
    </location>
</feature>
<keyword evidence="6 10" id="KW-0274">FAD</keyword>
<dbReference type="PIRSF" id="PIRSF006268">
    <property type="entry name" value="ApbE"/>
    <property type="match status" value="1"/>
</dbReference>
<evidence type="ECO:0000256" key="6">
    <source>
        <dbReference type="ARBA" id="ARBA00022827"/>
    </source>
</evidence>
<keyword evidence="12" id="KW-1133">Transmembrane helix</keyword>
<evidence type="ECO:0000256" key="2">
    <source>
        <dbReference type="ARBA" id="ARBA00016337"/>
    </source>
</evidence>
<proteinExistence type="inferred from homology"/>
<dbReference type="Pfam" id="PF02424">
    <property type="entry name" value="ApbE"/>
    <property type="match status" value="1"/>
</dbReference>
<name>A0A1T5GKX7_9SPHI</name>
<keyword evidence="13" id="KW-0449">Lipoprotein</keyword>
<evidence type="ECO:0000256" key="1">
    <source>
        <dbReference type="ARBA" id="ARBA00011955"/>
    </source>
</evidence>
<gene>
    <name evidence="13" type="ORF">SAMN05660841_04165</name>
</gene>
<evidence type="ECO:0000313" key="13">
    <source>
        <dbReference type="EMBL" id="SKC09056.1"/>
    </source>
</evidence>
<dbReference type="RefSeq" id="WP_079645788.1">
    <property type="nucleotide sequence ID" value="NZ_FUZF01000027.1"/>
</dbReference>
<dbReference type="InterPro" id="IPR024932">
    <property type="entry name" value="ApbE"/>
</dbReference>
<dbReference type="PANTHER" id="PTHR30040">
    <property type="entry name" value="THIAMINE BIOSYNTHESIS LIPOPROTEIN APBE"/>
    <property type="match status" value="1"/>
</dbReference>
<sequence length="344" mass="38521">MALLNIHRLLLCFSTYAYIRGYFFSIIFFAWGCCAYGQHPYVLSGKAQGTTYQIKYYADKEEVLKSEVDSILGVIDRSMSLYDMSSTICQFNHPDTSQVVMDRHMKKVIDASMKTYKETSGYFDITVYPLVKLWGFGVGGARAAPSLREVDSVRQIIGMNKLRIKGNRLTKLEKNVSIDLNGIAQGYSVDVLAEHLKSRGVKNFLVELGGEIRSLGQKPNGSFVVEIYRPDGISGGQVLKVRLKNNAITSSGTYERQRNIGGKMISHHMNPLTGQPLESTIVSTTVIAKTAMEADALDNYFMSMSPREAIAFANKRKGIEVYIVYFDGNTFKELQSSGFNNYIY</sequence>
<evidence type="ECO:0000256" key="4">
    <source>
        <dbReference type="ARBA" id="ARBA00022679"/>
    </source>
</evidence>
<feature type="binding site" evidence="11">
    <location>
        <position position="182"/>
    </location>
    <ligand>
        <name>Mg(2+)</name>
        <dbReference type="ChEBI" id="CHEBI:18420"/>
    </ligand>
</feature>
<comment type="catalytic activity">
    <reaction evidence="9 10">
        <text>L-threonyl-[protein] + FAD = FMN-L-threonyl-[protein] + AMP + H(+)</text>
        <dbReference type="Rhea" id="RHEA:36847"/>
        <dbReference type="Rhea" id="RHEA-COMP:11060"/>
        <dbReference type="Rhea" id="RHEA-COMP:11061"/>
        <dbReference type="ChEBI" id="CHEBI:15378"/>
        <dbReference type="ChEBI" id="CHEBI:30013"/>
        <dbReference type="ChEBI" id="CHEBI:57692"/>
        <dbReference type="ChEBI" id="CHEBI:74257"/>
        <dbReference type="ChEBI" id="CHEBI:456215"/>
        <dbReference type="EC" id="2.7.1.180"/>
    </reaction>
</comment>
<evidence type="ECO:0000256" key="8">
    <source>
        <dbReference type="ARBA" id="ARBA00031306"/>
    </source>
</evidence>
<dbReference type="InterPro" id="IPR003374">
    <property type="entry name" value="ApbE-like_sf"/>
</dbReference>
<keyword evidence="5 10" id="KW-0479">Metal-binding</keyword>
<evidence type="ECO:0000256" key="7">
    <source>
        <dbReference type="ARBA" id="ARBA00022842"/>
    </source>
</evidence>
<evidence type="ECO:0000256" key="5">
    <source>
        <dbReference type="ARBA" id="ARBA00022723"/>
    </source>
</evidence>